<sequence length="89" mass="9713">MSNSFGGWIVQQCVSCENREVLDIALEGFVGSTFEPLLVATQVVNGMNYLFIAKSTSVTEQPKTGLVKIYVTATPAGHKPRLVNIERLV</sequence>
<gene>
    <name evidence="1" type="ORF">SAMN04488528_100823</name>
</gene>
<evidence type="ECO:0000313" key="2">
    <source>
        <dbReference type="Proteomes" id="UP000198619"/>
    </source>
</evidence>
<dbReference type="Proteomes" id="UP000198619">
    <property type="component" value="Unassembled WGS sequence"/>
</dbReference>
<dbReference type="InterPro" id="IPR046350">
    <property type="entry name" value="Cystatin_sf"/>
</dbReference>
<organism evidence="1 2">
    <name type="scientific">Clostridium frigidicarnis</name>
    <dbReference type="NCBI Taxonomy" id="84698"/>
    <lineage>
        <taxon>Bacteria</taxon>
        <taxon>Bacillati</taxon>
        <taxon>Bacillota</taxon>
        <taxon>Clostridia</taxon>
        <taxon>Eubacteriales</taxon>
        <taxon>Clostridiaceae</taxon>
        <taxon>Clostridium</taxon>
    </lineage>
</organism>
<dbReference type="EMBL" id="FOKI01000008">
    <property type="protein sequence ID" value="SFA98770.1"/>
    <property type="molecule type" value="Genomic_DNA"/>
</dbReference>
<accession>A0A1I0XEN1</accession>
<protein>
    <recommendedName>
        <fullName evidence="3">Cystatin domain-containing protein</fullName>
    </recommendedName>
</protein>
<evidence type="ECO:0008006" key="3">
    <source>
        <dbReference type="Google" id="ProtNLM"/>
    </source>
</evidence>
<dbReference type="AlphaFoldDB" id="A0A1I0XEN1"/>
<reference evidence="1 2" key="1">
    <citation type="submission" date="2016-10" db="EMBL/GenBank/DDBJ databases">
        <authorList>
            <person name="de Groot N.N."/>
        </authorList>
    </citation>
    <scope>NUCLEOTIDE SEQUENCE [LARGE SCALE GENOMIC DNA]</scope>
    <source>
        <strain evidence="1 2">DSM 12271</strain>
    </source>
</reference>
<evidence type="ECO:0000313" key="1">
    <source>
        <dbReference type="EMBL" id="SFA98770.1"/>
    </source>
</evidence>
<proteinExistence type="predicted"/>
<keyword evidence="2" id="KW-1185">Reference proteome</keyword>
<dbReference type="SUPFAM" id="SSF54403">
    <property type="entry name" value="Cystatin/monellin"/>
    <property type="match status" value="1"/>
</dbReference>
<dbReference type="OrthoDB" id="2051973at2"/>
<dbReference type="RefSeq" id="WP_090039926.1">
    <property type="nucleotide sequence ID" value="NZ_FOKI01000008.1"/>
</dbReference>
<name>A0A1I0XEN1_9CLOT</name>